<sequence length="99" mass="10568">MYSTPLVEAHPSHSSSLIGSEDGDRHSSDKSATSLHGAHCSALAAWLLPLPCSMLADPDRHSKSPRGIIRRLCVEWSGGGWAHGMGLGCTSARYIILML</sequence>
<evidence type="ECO:0000256" key="1">
    <source>
        <dbReference type="SAM" id="MobiDB-lite"/>
    </source>
</evidence>
<dbReference type="EMBL" id="JAZDWU010000007">
    <property type="protein sequence ID" value="KAK9996507.1"/>
    <property type="molecule type" value="Genomic_DNA"/>
</dbReference>
<accession>A0AAW2CEK3</accession>
<dbReference type="AlphaFoldDB" id="A0AAW2CEK3"/>
<organism evidence="2 3">
    <name type="scientific">Lithocarpus litseifolius</name>
    <dbReference type="NCBI Taxonomy" id="425828"/>
    <lineage>
        <taxon>Eukaryota</taxon>
        <taxon>Viridiplantae</taxon>
        <taxon>Streptophyta</taxon>
        <taxon>Embryophyta</taxon>
        <taxon>Tracheophyta</taxon>
        <taxon>Spermatophyta</taxon>
        <taxon>Magnoliopsida</taxon>
        <taxon>eudicotyledons</taxon>
        <taxon>Gunneridae</taxon>
        <taxon>Pentapetalae</taxon>
        <taxon>rosids</taxon>
        <taxon>fabids</taxon>
        <taxon>Fagales</taxon>
        <taxon>Fagaceae</taxon>
        <taxon>Lithocarpus</taxon>
    </lineage>
</organism>
<gene>
    <name evidence="2" type="ORF">SO802_021193</name>
</gene>
<proteinExistence type="predicted"/>
<keyword evidence="3" id="KW-1185">Reference proteome</keyword>
<name>A0AAW2CEK3_9ROSI</name>
<feature type="region of interest" description="Disordered" evidence="1">
    <location>
        <begin position="1"/>
        <end position="33"/>
    </location>
</feature>
<reference evidence="2 3" key="1">
    <citation type="submission" date="2024-01" db="EMBL/GenBank/DDBJ databases">
        <title>A telomere-to-telomere, gap-free genome of sweet tea (Lithocarpus litseifolius).</title>
        <authorList>
            <person name="Zhou J."/>
        </authorList>
    </citation>
    <scope>NUCLEOTIDE SEQUENCE [LARGE SCALE GENOMIC DNA]</scope>
    <source>
        <strain evidence="2">Zhou-2022a</strain>
        <tissue evidence="2">Leaf</tissue>
    </source>
</reference>
<protein>
    <submittedName>
        <fullName evidence="2">Uncharacterized protein</fullName>
    </submittedName>
</protein>
<dbReference type="Proteomes" id="UP001459277">
    <property type="component" value="Unassembled WGS sequence"/>
</dbReference>
<evidence type="ECO:0000313" key="3">
    <source>
        <dbReference type="Proteomes" id="UP001459277"/>
    </source>
</evidence>
<evidence type="ECO:0000313" key="2">
    <source>
        <dbReference type="EMBL" id="KAK9996507.1"/>
    </source>
</evidence>
<comment type="caution">
    <text evidence="2">The sequence shown here is derived from an EMBL/GenBank/DDBJ whole genome shotgun (WGS) entry which is preliminary data.</text>
</comment>